<reference evidence="2" key="2">
    <citation type="journal article" date="2015" name="Data Brief">
        <title>Shoot transcriptome of the giant reed, Arundo donax.</title>
        <authorList>
            <person name="Barrero R.A."/>
            <person name="Guerrero F.D."/>
            <person name="Moolhuijzen P."/>
            <person name="Goolsby J.A."/>
            <person name="Tidwell J."/>
            <person name="Bellgard S.E."/>
            <person name="Bellgard M.I."/>
        </authorList>
    </citation>
    <scope>NUCLEOTIDE SEQUENCE</scope>
    <source>
        <tissue evidence="2">Shoot tissue taken approximately 20 cm above the soil surface</tissue>
    </source>
</reference>
<feature type="compositionally biased region" description="Basic residues" evidence="1">
    <location>
        <begin position="1"/>
        <end position="14"/>
    </location>
</feature>
<accession>A0A0A8YJP5</accession>
<reference evidence="2" key="1">
    <citation type="submission" date="2014-09" db="EMBL/GenBank/DDBJ databases">
        <authorList>
            <person name="Magalhaes I.L.F."/>
            <person name="Oliveira U."/>
            <person name="Santos F.R."/>
            <person name="Vidigal T.H.D.A."/>
            <person name="Brescovit A.D."/>
            <person name="Santos A.J."/>
        </authorList>
    </citation>
    <scope>NUCLEOTIDE SEQUENCE</scope>
    <source>
        <tissue evidence="2">Shoot tissue taken approximately 20 cm above the soil surface</tissue>
    </source>
</reference>
<sequence length="93" mass="10197">MMPHRRSTSRRRAPRHTDVDTPAAPQLNPTVCCTMFCSLRRFPAQASVTGTSTAGKSRTSSSMVIRAGRFTRPVTSTVHVAQSPRGTAPWLRT</sequence>
<feature type="region of interest" description="Disordered" evidence="1">
    <location>
        <begin position="47"/>
        <end position="66"/>
    </location>
</feature>
<organism evidence="2">
    <name type="scientific">Arundo donax</name>
    <name type="common">Giant reed</name>
    <name type="synonym">Donax arundinaceus</name>
    <dbReference type="NCBI Taxonomy" id="35708"/>
    <lineage>
        <taxon>Eukaryota</taxon>
        <taxon>Viridiplantae</taxon>
        <taxon>Streptophyta</taxon>
        <taxon>Embryophyta</taxon>
        <taxon>Tracheophyta</taxon>
        <taxon>Spermatophyta</taxon>
        <taxon>Magnoliopsida</taxon>
        <taxon>Liliopsida</taxon>
        <taxon>Poales</taxon>
        <taxon>Poaceae</taxon>
        <taxon>PACMAD clade</taxon>
        <taxon>Arundinoideae</taxon>
        <taxon>Arundineae</taxon>
        <taxon>Arundo</taxon>
    </lineage>
</organism>
<feature type="region of interest" description="Disordered" evidence="1">
    <location>
        <begin position="1"/>
        <end position="25"/>
    </location>
</feature>
<evidence type="ECO:0000313" key="2">
    <source>
        <dbReference type="EMBL" id="JAD26814.1"/>
    </source>
</evidence>
<name>A0A0A8YJP5_ARUDO</name>
<feature type="compositionally biased region" description="Polar residues" evidence="1">
    <location>
        <begin position="47"/>
        <end position="63"/>
    </location>
</feature>
<evidence type="ECO:0000256" key="1">
    <source>
        <dbReference type="SAM" id="MobiDB-lite"/>
    </source>
</evidence>
<proteinExistence type="predicted"/>
<dbReference type="AlphaFoldDB" id="A0A0A8YJP5"/>
<protein>
    <submittedName>
        <fullName evidence="2">Uncharacterized protein</fullName>
    </submittedName>
</protein>
<dbReference type="EMBL" id="GBRH01271081">
    <property type="protein sequence ID" value="JAD26814.1"/>
    <property type="molecule type" value="Transcribed_RNA"/>
</dbReference>